<evidence type="ECO:0000256" key="3">
    <source>
        <dbReference type="ARBA" id="ARBA00022598"/>
    </source>
</evidence>
<proteinExistence type="inferred from homology"/>
<dbReference type="Pfam" id="PF11734">
    <property type="entry name" value="TilS_C"/>
    <property type="match status" value="1"/>
</dbReference>
<comment type="similarity">
    <text evidence="8">Belongs to the tRNA(Ile)-lysidine synthase family.</text>
</comment>
<comment type="caution">
    <text evidence="10">The sequence shown here is derived from an EMBL/GenBank/DDBJ whole genome shotgun (WGS) entry which is preliminary data.</text>
</comment>
<dbReference type="NCBIfam" id="TIGR02432">
    <property type="entry name" value="lysidine_TilS_N"/>
    <property type="match status" value="1"/>
</dbReference>
<dbReference type="InterPro" id="IPR014729">
    <property type="entry name" value="Rossmann-like_a/b/a_fold"/>
</dbReference>
<dbReference type="InterPro" id="IPR011063">
    <property type="entry name" value="TilS/TtcA_N"/>
</dbReference>
<dbReference type="GO" id="GO:0032267">
    <property type="term" value="F:tRNA(Ile)-lysidine synthase activity"/>
    <property type="evidence" value="ECO:0007669"/>
    <property type="project" value="UniProtKB-EC"/>
</dbReference>
<dbReference type="SUPFAM" id="SSF82829">
    <property type="entry name" value="MesJ substrate recognition domain-like"/>
    <property type="match status" value="1"/>
</dbReference>
<keyword evidence="3 8" id="KW-0436">Ligase</keyword>
<dbReference type="Gene3D" id="1.20.59.20">
    <property type="match status" value="1"/>
</dbReference>
<keyword evidence="5 8" id="KW-0547">Nucleotide-binding</keyword>
<evidence type="ECO:0000313" key="11">
    <source>
        <dbReference type="Proteomes" id="UP000245909"/>
    </source>
</evidence>
<comment type="function">
    <text evidence="8">Ligates lysine onto the cytidine present at position 34 of the AUA codon-specific tRNA(Ile) that contains the anticodon CAU, in an ATP-dependent manner. Cytidine is converted to lysidine, thus changing the amino acid specificity of the tRNA from methionine to isoleucine.</text>
</comment>
<evidence type="ECO:0000256" key="7">
    <source>
        <dbReference type="ARBA" id="ARBA00048539"/>
    </source>
</evidence>
<dbReference type="EMBL" id="QENU01000010">
    <property type="protein sequence ID" value="PVX33018.1"/>
    <property type="molecule type" value="Genomic_DNA"/>
</dbReference>
<dbReference type="SMART" id="SM00977">
    <property type="entry name" value="TilS_C"/>
    <property type="match status" value="1"/>
</dbReference>
<dbReference type="GO" id="GO:0006400">
    <property type="term" value="P:tRNA modification"/>
    <property type="evidence" value="ECO:0007669"/>
    <property type="project" value="UniProtKB-UniRule"/>
</dbReference>
<organism evidence="10 11">
    <name type="scientific">Alitibacter langaaensis DSM 22999</name>
    <dbReference type="NCBI Taxonomy" id="1122935"/>
    <lineage>
        <taxon>Bacteria</taxon>
        <taxon>Pseudomonadati</taxon>
        <taxon>Pseudomonadota</taxon>
        <taxon>Gammaproteobacteria</taxon>
        <taxon>Pasteurellales</taxon>
        <taxon>Pasteurellaceae</taxon>
        <taxon>Alitibacter</taxon>
    </lineage>
</organism>
<dbReference type="InterPro" id="IPR015262">
    <property type="entry name" value="tRNA_Ile_lys_synt_subst-bd"/>
</dbReference>
<dbReference type="SUPFAM" id="SSF52402">
    <property type="entry name" value="Adenine nucleotide alpha hydrolases-like"/>
    <property type="match status" value="1"/>
</dbReference>
<dbReference type="EC" id="6.3.4.19" evidence="8"/>
<evidence type="ECO:0000256" key="1">
    <source>
        <dbReference type="ARBA" id="ARBA00004496"/>
    </source>
</evidence>
<comment type="domain">
    <text evidence="8">The N-terminal region contains the highly conserved SGGXDS motif, predicted to be a P-loop motif involved in ATP binding.</text>
</comment>
<accession>A0A2U0SNU9</accession>
<name>A0A2U0SNU9_9PAST</name>
<dbReference type="GO" id="GO:0005737">
    <property type="term" value="C:cytoplasm"/>
    <property type="evidence" value="ECO:0007669"/>
    <property type="project" value="UniProtKB-SubCell"/>
</dbReference>
<comment type="catalytic activity">
    <reaction evidence="7 8">
        <text>cytidine(34) in tRNA(Ile2) + L-lysine + ATP = lysidine(34) in tRNA(Ile2) + AMP + diphosphate + H(+)</text>
        <dbReference type="Rhea" id="RHEA:43744"/>
        <dbReference type="Rhea" id="RHEA-COMP:10625"/>
        <dbReference type="Rhea" id="RHEA-COMP:10670"/>
        <dbReference type="ChEBI" id="CHEBI:15378"/>
        <dbReference type="ChEBI" id="CHEBI:30616"/>
        <dbReference type="ChEBI" id="CHEBI:32551"/>
        <dbReference type="ChEBI" id="CHEBI:33019"/>
        <dbReference type="ChEBI" id="CHEBI:82748"/>
        <dbReference type="ChEBI" id="CHEBI:83665"/>
        <dbReference type="ChEBI" id="CHEBI:456215"/>
        <dbReference type="EC" id="6.3.4.19"/>
    </reaction>
</comment>
<dbReference type="Pfam" id="PF01171">
    <property type="entry name" value="ATP_bind_3"/>
    <property type="match status" value="1"/>
</dbReference>
<dbReference type="PANTHER" id="PTHR43033">
    <property type="entry name" value="TRNA(ILE)-LYSIDINE SYNTHASE-RELATED"/>
    <property type="match status" value="1"/>
</dbReference>
<dbReference type="Gene3D" id="3.40.50.620">
    <property type="entry name" value="HUPs"/>
    <property type="match status" value="1"/>
</dbReference>
<dbReference type="InterPro" id="IPR012796">
    <property type="entry name" value="Lysidine-tRNA-synth_C"/>
</dbReference>
<dbReference type="SUPFAM" id="SSF56037">
    <property type="entry name" value="PheT/TilS domain"/>
    <property type="match status" value="1"/>
</dbReference>
<feature type="domain" description="Lysidine-tRNA(Ile) synthetase C-terminal" evidence="9">
    <location>
        <begin position="381"/>
        <end position="438"/>
    </location>
</feature>
<gene>
    <name evidence="8" type="primary">tilS</name>
    <name evidence="10" type="ORF">C8D76_11045</name>
</gene>
<keyword evidence="4 8" id="KW-0819">tRNA processing</keyword>
<dbReference type="Proteomes" id="UP000245909">
    <property type="component" value="Unassembled WGS sequence"/>
</dbReference>
<protein>
    <recommendedName>
        <fullName evidence="8">tRNA(Ile)-lysidine synthase</fullName>
        <ecNumber evidence="8">6.3.4.19</ecNumber>
    </recommendedName>
    <alternativeName>
        <fullName evidence="8">tRNA(Ile)-2-lysyl-cytidine synthase</fullName>
    </alternativeName>
    <alternativeName>
        <fullName evidence="8">tRNA(Ile)-lysidine synthetase</fullName>
    </alternativeName>
</protein>
<dbReference type="GO" id="GO:0005524">
    <property type="term" value="F:ATP binding"/>
    <property type="evidence" value="ECO:0007669"/>
    <property type="project" value="UniProtKB-UniRule"/>
</dbReference>
<comment type="subcellular location">
    <subcellularLocation>
        <location evidence="1 8">Cytoplasm</location>
    </subcellularLocation>
</comment>
<evidence type="ECO:0000256" key="6">
    <source>
        <dbReference type="ARBA" id="ARBA00022840"/>
    </source>
</evidence>
<evidence type="ECO:0000259" key="9">
    <source>
        <dbReference type="SMART" id="SM00977"/>
    </source>
</evidence>
<dbReference type="InterPro" id="IPR012795">
    <property type="entry name" value="tRNA_Ile_lys_synt_N"/>
</dbReference>
<sequence length="440" mass="51139">MSHSQRKMSLLTEFQSKLKHQKYLIAFSGGLDSTALLSLFAKSRENRPHLQLRAIHIHHGLSPNADKWQQHCEQICAQLNIPLITKKVHINKKNGIEQGAREARYQGILETRLADEIVATAHHLQDQTETFFLALKRGSGVKGLGAMQTESELFAMPIFRPLLNYTKDELETFVRAENLTWVEDESNGDSRYDRNFLRNQVLPLLRQRWAHFDDMVTMAAQHCYNQQQLVNELLNDEFKQNYDETDRTFNISKFEQYSVHKQYALLRMWLAELGLPMLGELPLSIIVQNVILAKSDANPQYQLQGKMIRRYQHKLYLTPQFADVSHFQAELKIGEPLLLPDGLGTLELLKTSQNLTALWHYRDENCAQEFRSHLPFTEEKIRVGFGYSGKVKVKEQDLNREIKKVWQKLNVPTWQRNRIPLIFYGNTLKSAVGFFKNFGE</sequence>
<evidence type="ECO:0000256" key="4">
    <source>
        <dbReference type="ARBA" id="ARBA00022694"/>
    </source>
</evidence>
<keyword evidence="11" id="KW-1185">Reference proteome</keyword>
<keyword evidence="2 8" id="KW-0963">Cytoplasm</keyword>
<dbReference type="AlphaFoldDB" id="A0A2U0SNU9"/>
<reference evidence="10 11" key="1">
    <citation type="submission" date="2018-05" db="EMBL/GenBank/DDBJ databases">
        <title>Genomic Encyclopedia of Type Strains, Phase IV (KMG-IV): sequencing the most valuable type-strain genomes for metagenomic binning, comparative biology and taxonomic classification.</title>
        <authorList>
            <person name="Goeker M."/>
        </authorList>
    </citation>
    <scope>NUCLEOTIDE SEQUENCE [LARGE SCALE GENOMIC DNA]</scope>
    <source>
        <strain evidence="10 11">DSM 22999</strain>
    </source>
</reference>
<evidence type="ECO:0000313" key="10">
    <source>
        <dbReference type="EMBL" id="PVX33018.1"/>
    </source>
</evidence>
<dbReference type="Pfam" id="PF09179">
    <property type="entry name" value="TilS"/>
    <property type="match status" value="1"/>
</dbReference>
<dbReference type="NCBIfam" id="TIGR02433">
    <property type="entry name" value="lysidine_TilS_C"/>
    <property type="match status" value="1"/>
</dbReference>
<evidence type="ECO:0000256" key="2">
    <source>
        <dbReference type="ARBA" id="ARBA00022490"/>
    </source>
</evidence>
<feature type="binding site" evidence="8">
    <location>
        <begin position="28"/>
        <end position="33"/>
    </location>
    <ligand>
        <name>ATP</name>
        <dbReference type="ChEBI" id="CHEBI:30616"/>
    </ligand>
</feature>
<dbReference type="PANTHER" id="PTHR43033:SF1">
    <property type="entry name" value="TRNA(ILE)-LYSIDINE SYNTHASE-RELATED"/>
    <property type="match status" value="1"/>
</dbReference>
<evidence type="ECO:0000256" key="5">
    <source>
        <dbReference type="ARBA" id="ARBA00022741"/>
    </source>
</evidence>
<dbReference type="InterPro" id="IPR012094">
    <property type="entry name" value="tRNA_Ile_lys_synt"/>
</dbReference>
<dbReference type="HAMAP" id="MF_01161">
    <property type="entry name" value="tRNA_Ile_lys_synt"/>
    <property type="match status" value="1"/>
</dbReference>
<keyword evidence="6 8" id="KW-0067">ATP-binding</keyword>
<dbReference type="CDD" id="cd01992">
    <property type="entry name" value="TilS_N"/>
    <property type="match status" value="1"/>
</dbReference>
<evidence type="ECO:0000256" key="8">
    <source>
        <dbReference type="HAMAP-Rule" id="MF_01161"/>
    </source>
</evidence>